<keyword evidence="10" id="KW-0472">Membrane</keyword>
<dbReference type="SUPFAM" id="SSF47384">
    <property type="entry name" value="Homodimeric domain of signal transducing histidine kinase"/>
    <property type="match status" value="1"/>
</dbReference>
<keyword evidence="10" id="KW-0812">Transmembrane</keyword>
<evidence type="ECO:0000256" key="8">
    <source>
        <dbReference type="ARBA" id="ARBA00022777"/>
    </source>
</evidence>
<evidence type="ECO:0000256" key="6">
    <source>
        <dbReference type="ARBA" id="ARBA00022679"/>
    </source>
</evidence>
<evidence type="ECO:0000256" key="1">
    <source>
        <dbReference type="ARBA" id="ARBA00000085"/>
    </source>
</evidence>
<dbReference type="CDD" id="cd00082">
    <property type="entry name" value="HisKA"/>
    <property type="match status" value="1"/>
</dbReference>
<keyword evidence="7" id="KW-0547">Nucleotide-binding</keyword>
<dbReference type="PRINTS" id="PR00344">
    <property type="entry name" value="BCTRLSENSOR"/>
</dbReference>
<keyword evidence="5" id="KW-0597">Phosphoprotein</keyword>
<keyword evidence="9" id="KW-0067">ATP-binding</keyword>
<dbReference type="InterPro" id="IPR003594">
    <property type="entry name" value="HATPase_dom"/>
</dbReference>
<dbReference type="AlphaFoldDB" id="A0A381Y0M8"/>
<evidence type="ECO:0000259" key="11">
    <source>
        <dbReference type="PROSITE" id="PS50109"/>
    </source>
</evidence>
<organism evidence="12">
    <name type="scientific">marine metagenome</name>
    <dbReference type="NCBI Taxonomy" id="408172"/>
    <lineage>
        <taxon>unclassified sequences</taxon>
        <taxon>metagenomes</taxon>
        <taxon>ecological metagenomes</taxon>
    </lineage>
</organism>
<dbReference type="InterPro" id="IPR036097">
    <property type="entry name" value="HisK_dim/P_sf"/>
</dbReference>
<dbReference type="GO" id="GO:0000155">
    <property type="term" value="F:phosphorelay sensor kinase activity"/>
    <property type="evidence" value="ECO:0007669"/>
    <property type="project" value="InterPro"/>
</dbReference>
<dbReference type="NCBIfam" id="NF033792">
    <property type="entry name" value="ActS_PrrB_HisK"/>
    <property type="match status" value="1"/>
</dbReference>
<feature type="domain" description="Histidine kinase" evidence="11">
    <location>
        <begin position="212"/>
        <end position="417"/>
    </location>
</feature>
<dbReference type="Pfam" id="PF02518">
    <property type="entry name" value="HATPase_c"/>
    <property type="match status" value="1"/>
</dbReference>
<dbReference type="EC" id="2.7.13.3" evidence="3"/>
<feature type="transmembrane region" description="Helical" evidence="10">
    <location>
        <begin position="21"/>
        <end position="40"/>
    </location>
</feature>
<dbReference type="SUPFAM" id="SSF55874">
    <property type="entry name" value="ATPase domain of HSP90 chaperone/DNA topoisomerase II/histidine kinase"/>
    <property type="match status" value="1"/>
</dbReference>
<dbReference type="GO" id="GO:0005886">
    <property type="term" value="C:plasma membrane"/>
    <property type="evidence" value="ECO:0007669"/>
    <property type="project" value="UniProtKB-SubCell"/>
</dbReference>
<dbReference type="EMBL" id="UINC01017029">
    <property type="protein sequence ID" value="SVA70430.1"/>
    <property type="molecule type" value="Genomic_DNA"/>
</dbReference>
<name>A0A381Y0M8_9ZZZZ</name>
<dbReference type="InterPro" id="IPR050980">
    <property type="entry name" value="2C_sensor_his_kinase"/>
</dbReference>
<feature type="transmembrane region" description="Helical" evidence="10">
    <location>
        <begin position="79"/>
        <end position="101"/>
    </location>
</feature>
<sequence length="420" mass="47659">MNYSVKLDNIPNNILLINLIKIRWLAIFGQLSAILISYYYLEIFIPVFSCFLIIVVSAFVNLFSLFRKKINNYLSDNEAFYFLLFDTLQLGILLYLTGGIYNPFSLLLIAPLIISASYLPIVFSVILSLLSIITVILISYFYIPITWNDSFNVPNVFRYGLSLSLIISLIFIAIYVYLLANSSRNISQALFHTRSVLANQKKLSEIGSLSAAAVHEISTPLNTIFLILNDLRDEKFVRNNSEIKKEIELLKSQAEKCRAILLTLSRNPQNLKDKFFDNTTLSNIIKLNFDKFNNRKIKLEINIIPKGNEPSVFFKDELMYGLGNIIQNAIQHANSIVKVDIYWNVAQFKIIINDDGNGFAKEILDQIGNPYISRNNNGMGLGIFIAKNLIENIEGTIYCKNEKDGGGSVEVIIIRDTSNL</sequence>
<accession>A0A381Y0M8</accession>
<dbReference type="InterPro" id="IPR004358">
    <property type="entry name" value="Sig_transdc_His_kin-like_C"/>
</dbReference>
<evidence type="ECO:0000256" key="4">
    <source>
        <dbReference type="ARBA" id="ARBA00022475"/>
    </source>
</evidence>
<keyword evidence="8" id="KW-0418">Kinase</keyword>
<evidence type="ECO:0000256" key="7">
    <source>
        <dbReference type="ARBA" id="ARBA00022741"/>
    </source>
</evidence>
<dbReference type="PANTHER" id="PTHR44936:SF10">
    <property type="entry name" value="SENSOR PROTEIN RSTB"/>
    <property type="match status" value="1"/>
</dbReference>
<comment type="subcellular location">
    <subcellularLocation>
        <location evidence="2">Cell membrane</location>
        <topology evidence="2">Multi-pass membrane protein</topology>
    </subcellularLocation>
</comment>
<dbReference type="PROSITE" id="PS50109">
    <property type="entry name" value="HIS_KIN"/>
    <property type="match status" value="1"/>
</dbReference>
<dbReference type="InterPro" id="IPR003661">
    <property type="entry name" value="HisK_dim/P_dom"/>
</dbReference>
<feature type="transmembrane region" description="Helical" evidence="10">
    <location>
        <begin position="155"/>
        <end position="178"/>
    </location>
</feature>
<dbReference type="SMART" id="SM00387">
    <property type="entry name" value="HATPase_c"/>
    <property type="match status" value="1"/>
</dbReference>
<evidence type="ECO:0000256" key="3">
    <source>
        <dbReference type="ARBA" id="ARBA00012438"/>
    </source>
</evidence>
<keyword evidence="10" id="KW-1133">Transmembrane helix</keyword>
<comment type="catalytic activity">
    <reaction evidence="1">
        <text>ATP + protein L-histidine = ADP + protein N-phospho-L-histidine.</text>
        <dbReference type="EC" id="2.7.13.3"/>
    </reaction>
</comment>
<gene>
    <name evidence="12" type="ORF">METZ01_LOCUS123284</name>
</gene>
<evidence type="ECO:0000313" key="12">
    <source>
        <dbReference type="EMBL" id="SVA70430.1"/>
    </source>
</evidence>
<keyword evidence="6" id="KW-0808">Transferase</keyword>
<dbReference type="InterPro" id="IPR005467">
    <property type="entry name" value="His_kinase_dom"/>
</dbReference>
<dbReference type="InterPro" id="IPR036890">
    <property type="entry name" value="HATPase_C_sf"/>
</dbReference>
<protein>
    <recommendedName>
        <fullName evidence="3">histidine kinase</fullName>
        <ecNumber evidence="3">2.7.13.3</ecNumber>
    </recommendedName>
</protein>
<evidence type="ECO:0000256" key="9">
    <source>
        <dbReference type="ARBA" id="ARBA00022840"/>
    </source>
</evidence>
<reference evidence="12" key="1">
    <citation type="submission" date="2018-05" db="EMBL/GenBank/DDBJ databases">
        <authorList>
            <person name="Lanie J.A."/>
            <person name="Ng W.-L."/>
            <person name="Kazmierczak K.M."/>
            <person name="Andrzejewski T.M."/>
            <person name="Davidsen T.M."/>
            <person name="Wayne K.J."/>
            <person name="Tettelin H."/>
            <person name="Glass J.I."/>
            <person name="Rusch D."/>
            <person name="Podicherti R."/>
            <person name="Tsui H.-C.T."/>
            <person name="Winkler M.E."/>
        </authorList>
    </citation>
    <scope>NUCLEOTIDE SEQUENCE</scope>
</reference>
<dbReference type="Gene3D" id="3.30.565.10">
    <property type="entry name" value="Histidine kinase-like ATPase, C-terminal domain"/>
    <property type="match status" value="1"/>
</dbReference>
<feature type="transmembrane region" description="Helical" evidence="10">
    <location>
        <begin position="46"/>
        <end position="67"/>
    </location>
</feature>
<dbReference type="InterPro" id="IPR047770">
    <property type="entry name" value="RegB"/>
</dbReference>
<evidence type="ECO:0000256" key="5">
    <source>
        <dbReference type="ARBA" id="ARBA00022553"/>
    </source>
</evidence>
<dbReference type="Gene3D" id="1.10.287.130">
    <property type="match status" value="1"/>
</dbReference>
<proteinExistence type="predicted"/>
<evidence type="ECO:0000256" key="2">
    <source>
        <dbReference type="ARBA" id="ARBA00004651"/>
    </source>
</evidence>
<feature type="transmembrane region" description="Helical" evidence="10">
    <location>
        <begin position="121"/>
        <end position="143"/>
    </location>
</feature>
<evidence type="ECO:0000256" key="10">
    <source>
        <dbReference type="SAM" id="Phobius"/>
    </source>
</evidence>
<keyword evidence="4" id="KW-1003">Cell membrane</keyword>
<dbReference type="PANTHER" id="PTHR44936">
    <property type="entry name" value="SENSOR PROTEIN CREC"/>
    <property type="match status" value="1"/>
</dbReference>
<dbReference type="GO" id="GO:0005524">
    <property type="term" value="F:ATP binding"/>
    <property type="evidence" value="ECO:0007669"/>
    <property type="project" value="UniProtKB-KW"/>
</dbReference>